<feature type="domain" description="N-acetyltransferase" evidence="1">
    <location>
        <begin position="149"/>
        <end position="284"/>
    </location>
</feature>
<gene>
    <name evidence="2" type="ORF">SDC9_101897</name>
</gene>
<protein>
    <recommendedName>
        <fullName evidence="1">N-acetyltransferase domain-containing protein</fullName>
    </recommendedName>
</protein>
<reference evidence="2" key="1">
    <citation type="submission" date="2019-08" db="EMBL/GenBank/DDBJ databases">
        <authorList>
            <person name="Kucharzyk K."/>
            <person name="Murdoch R.W."/>
            <person name="Higgins S."/>
            <person name="Loffler F."/>
        </authorList>
    </citation>
    <scope>NUCLEOTIDE SEQUENCE</scope>
</reference>
<dbReference type="GO" id="GO:0016747">
    <property type="term" value="F:acyltransferase activity, transferring groups other than amino-acyl groups"/>
    <property type="evidence" value="ECO:0007669"/>
    <property type="project" value="InterPro"/>
</dbReference>
<organism evidence="2">
    <name type="scientific">bioreactor metagenome</name>
    <dbReference type="NCBI Taxonomy" id="1076179"/>
    <lineage>
        <taxon>unclassified sequences</taxon>
        <taxon>metagenomes</taxon>
        <taxon>ecological metagenomes</taxon>
    </lineage>
</organism>
<dbReference type="EMBL" id="VSSQ01015118">
    <property type="protein sequence ID" value="MPM55112.1"/>
    <property type="molecule type" value="Genomic_DNA"/>
</dbReference>
<dbReference type="SUPFAM" id="SSF55729">
    <property type="entry name" value="Acyl-CoA N-acyltransferases (Nat)"/>
    <property type="match status" value="1"/>
</dbReference>
<evidence type="ECO:0000313" key="2">
    <source>
        <dbReference type="EMBL" id="MPM55112.1"/>
    </source>
</evidence>
<comment type="caution">
    <text evidence="2">The sequence shown here is derived from an EMBL/GenBank/DDBJ whole genome shotgun (WGS) entry which is preliminary data.</text>
</comment>
<accession>A0A645APC9</accession>
<sequence length="284" mass="33830">MIKVINKVEAILDFVWKFSQDDFYASYPRRKSLGHIKKELQRAISRDNENVLAYYKDNELYGVCCYFWNQDEKYAQTTQFLIKDYYEDIAEELISYVSTQLPGYELFIGFPDTNENAKEYFERKNIQCIEASIVTKLYNLKSNIREKHPSVERITEESFEEYAIFHDKHAIPLEIYYNSQSLKRDIERFRVFALREHGKIHGSIFVKAGKDMSEVFGLFVDKEYENNHFISILINEMLMELYNEFGTVKEIIYFINEGSTEELNSALSSGFEIYERYRCYKCMI</sequence>
<name>A0A645APC9_9ZZZZ</name>
<dbReference type="InterPro" id="IPR000182">
    <property type="entry name" value="GNAT_dom"/>
</dbReference>
<evidence type="ECO:0000259" key="1">
    <source>
        <dbReference type="PROSITE" id="PS51186"/>
    </source>
</evidence>
<dbReference type="PROSITE" id="PS51186">
    <property type="entry name" value="GNAT"/>
    <property type="match status" value="1"/>
</dbReference>
<proteinExistence type="predicted"/>
<dbReference type="AlphaFoldDB" id="A0A645APC9"/>
<dbReference type="InterPro" id="IPR016181">
    <property type="entry name" value="Acyl_CoA_acyltransferase"/>
</dbReference>
<dbReference type="Gene3D" id="3.40.630.30">
    <property type="match status" value="1"/>
</dbReference>